<organism evidence="3 4">
    <name type="scientific">Symbiodinium pilosum</name>
    <name type="common">Dinoflagellate</name>
    <dbReference type="NCBI Taxonomy" id="2952"/>
    <lineage>
        <taxon>Eukaryota</taxon>
        <taxon>Sar</taxon>
        <taxon>Alveolata</taxon>
        <taxon>Dinophyceae</taxon>
        <taxon>Suessiales</taxon>
        <taxon>Symbiodiniaceae</taxon>
        <taxon>Symbiodinium</taxon>
    </lineage>
</organism>
<dbReference type="SMART" id="SM00248">
    <property type="entry name" value="ANK"/>
    <property type="match status" value="1"/>
</dbReference>
<feature type="domain" description="Glycosyltransferase 61 catalytic" evidence="2">
    <location>
        <begin position="439"/>
        <end position="589"/>
    </location>
</feature>
<sequence>MILRYIQYDGPRPDEEFLQAVRVEMEEGAHSMRRAQESVPAAQGSEQQELETWDSILCLPQMYGLQLTGKGRRLQKEEPVALERLVAVDVNQRSIDGYTSLHVATAAGNAEMVSLLLESRADVSLSTVHRSELPIHFAAQGGYDIVLRLLVEPTKARGLLDVGTVTGWNALHLAVAGQHQGAENCCGNDSLYMSGGESQPDHQRSIAAQSCASEAARPSLGHQLMQMKMETTSAARSHFSQHIRTMTALPLRWTSVRKFPKLPTRQPSRCQEVGRHFPELVSGSSMVLDTYEAYACMQAADTFLVDPAIALTAELGELKAGCINVKPWPQLRFAANETHAEFLYRSCNDECRAEAWDQIPVRMVGEDLLVISSMRFVAEMQYQHILLDFAPQAWTVLNFVKNSSRKVLTHSPAQTQMLQTMGVEPANIMEVPFTDGPDPNFLLCVEPSRSMHLWRVSDDGRTLPTFAYGDRRPDADLWHRMINWQVGHEIAHSVAKRSGWEDLATMPGRVVFLQRCSAHRPIINEQAALALTSRVFLAMNRSEGVLSICPGRMDFLDQMRETRSARLVIGEHGGALSNAMFLQPDAGLIEFVGSAEAHAGLSGYWPPYKSYWYGGSGAALKFFRAVLYEPDAAGAWNIRLDDLEEAIKRWMAQEPIRSRLAS</sequence>
<dbReference type="InterPro" id="IPR049625">
    <property type="entry name" value="Glyco_transf_61_cat"/>
</dbReference>
<feature type="repeat" description="ANK" evidence="1">
    <location>
        <begin position="96"/>
        <end position="128"/>
    </location>
</feature>
<evidence type="ECO:0000313" key="3">
    <source>
        <dbReference type="EMBL" id="CAE7449938.1"/>
    </source>
</evidence>
<dbReference type="InterPro" id="IPR002110">
    <property type="entry name" value="Ankyrin_rpt"/>
</dbReference>
<gene>
    <name evidence="3" type="primary">Ank2</name>
    <name evidence="3" type="ORF">SPIL2461_LOCUS11016</name>
</gene>
<dbReference type="EMBL" id="CAJNIZ010021224">
    <property type="protein sequence ID" value="CAE7449938.1"/>
    <property type="molecule type" value="Genomic_DNA"/>
</dbReference>
<comment type="caution">
    <text evidence="3">The sequence shown here is derived from an EMBL/GenBank/DDBJ whole genome shotgun (WGS) entry which is preliminary data.</text>
</comment>
<dbReference type="AlphaFoldDB" id="A0A812RTK0"/>
<dbReference type="PROSITE" id="PS50297">
    <property type="entry name" value="ANK_REP_REGION"/>
    <property type="match status" value="1"/>
</dbReference>
<keyword evidence="1" id="KW-0040">ANK repeat</keyword>
<reference evidence="3" key="1">
    <citation type="submission" date="2021-02" db="EMBL/GenBank/DDBJ databases">
        <authorList>
            <person name="Dougan E. K."/>
            <person name="Rhodes N."/>
            <person name="Thang M."/>
            <person name="Chan C."/>
        </authorList>
    </citation>
    <scope>NUCLEOTIDE SEQUENCE</scope>
</reference>
<protein>
    <submittedName>
        <fullName evidence="3">Ank2 protein</fullName>
    </submittedName>
</protein>
<dbReference type="SUPFAM" id="SSF48403">
    <property type="entry name" value="Ankyrin repeat"/>
    <property type="match status" value="1"/>
</dbReference>
<dbReference type="Gene3D" id="1.25.40.20">
    <property type="entry name" value="Ankyrin repeat-containing domain"/>
    <property type="match status" value="1"/>
</dbReference>
<dbReference type="InterPro" id="IPR036770">
    <property type="entry name" value="Ankyrin_rpt-contain_sf"/>
</dbReference>
<dbReference type="PANTHER" id="PTHR24121">
    <property type="entry name" value="NO MECHANORECEPTOR POTENTIAL C, ISOFORM D-RELATED"/>
    <property type="match status" value="1"/>
</dbReference>
<evidence type="ECO:0000256" key="1">
    <source>
        <dbReference type="PROSITE-ProRule" id="PRU00023"/>
    </source>
</evidence>
<dbReference type="PANTHER" id="PTHR24121:SF23">
    <property type="entry name" value="NO MECHANORECEPTOR POTENTIAL C, ISOFORM H"/>
    <property type="match status" value="1"/>
</dbReference>
<dbReference type="Pfam" id="PF04577">
    <property type="entry name" value="Glyco_transf_61"/>
    <property type="match status" value="1"/>
</dbReference>
<dbReference type="Proteomes" id="UP000649617">
    <property type="component" value="Unassembled WGS sequence"/>
</dbReference>
<dbReference type="PROSITE" id="PS50088">
    <property type="entry name" value="ANK_REPEAT"/>
    <property type="match status" value="1"/>
</dbReference>
<evidence type="ECO:0000259" key="2">
    <source>
        <dbReference type="Pfam" id="PF04577"/>
    </source>
</evidence>
<name>A0A812RTK0_SYMPI</name>
<keyword evidence="4" id="KW-1185">Reference proteome</keyword>
<accession>A0A812RTK0</accession>
<proteinExistence type="predicted"/>
<dbReference type="OrthoDB" id="427282at2759"/>
<evidence type="ECO:0000313" key="4">
    <source>
        <dbReference type="Proteomes" id="UP000649617"/>
    </source>
</evidence>
<dbReference type="GO" id="GO:0016757">
    <property type="term" value="F:glycosyltransferase activity"/>
    <property type="evidence" value="ECO:0007669"/>
    <property type="project" value="InterPro"/>
</dbReference>
<dbReference type="Pfam" id="PF00023">
    <property type="entry name" value="Ank"/>
    <property type="match status" value="1"/>
</dbReference>